<dbReference type="AlphaFoldDB" id="A0A1D3D531"/>
<sequence length="142" mass="15470">MAISPPPCRWVAPKETRLIRRRSLRELEASPWSPCTASPHKPLCDVYGSNFLESRPCTKARAAALPASLSGCVARASTTRRSADVNFGPKAPPEIDDDLCSIEQSAEILSGSKKAKKNPEVKLYQQQLYDAIARVGSVPFST</sequence>
<keyword evidence="2" id="KW-1185">Reference proteome</keyword>
<dbReference type="VEuPathDB" id="ToxoDB:cyc_04723"/>
<dbReference type="EMBL" id="JROU02000693">
    <property type="protein sequence ID" value="OEH78554.1"/>
    <property type="molecule type" value="Genomic_DNA"/>
</dbReference>
<name>A0A1D3D531_9EIME</name>
<gene>
    <name evidence="1" type="ORF">cyc_04723</name>
</gene>
<evidence type="ECO:0000313" key="1">
    <source>
        <dbReference type="EMBL" id="OEH78554.1"/>
    </source>
</evidence>
<reference evidence="1 2" key="1">
    <citation type="journal article" date="2016" name="BMC Genomics">
        <title>Comparative genomics reveals Cyclospora cayetanensis possesses coccidia-like metabolism and invasion components but unique surface antigens.</title>
        <authorList>
            <person name="Liu S."/>
            <person name="Wang L."/>
            <person name="Zheng H."/>
            <person name="Xu Z."/>
            <person name="Roellig D.M."/>
            <person name="Li N."/>
            <person name="Frace M.A."/>
            <person name="Tang K."/>
            <person name="Arrowood M.J."/>
            <person name="Moss D.M."/>
            <person name="Zhang L."/>
            <person name="Feng Y."/>
            <person name="Xiao L."/>
        </authorList>
    </citation>
    <scope>NUCLEOTIDE SEQUENCE [LARGE SCALE GENOMIC DNA]</scope>
    <source>
        <strain evidence="1 2">CHN_HEN01</strain>
    </source>
</reference>
<dbReference type="Proteomes" id="UP000095192">
    <property type="component" value="Unassembled WGS sequence"/>
</dbReference>
<proteinExistence type="predicted"/>
<protein>
    <submittedName>
        <fullName evidence="1">Uncharacterized protein</fullName>
    </submittedName>
</protein>
<comment type="caution">
    <text evidence="1">The sequence shown here is derived from an EMBL/GenBank/DDBJ whole genome shotgun (WGS) entry which is preliminary data.</text>
</comment>
<dbReference type="InParanoid" id="A0A1D3D531"/>
<evidence type="ECO:0000313" key="2">
    <source>
        <dbReference type="Proteomes" id="UP000095192"/>
    </source>
</evidence>
<organism evidence="1 2">
    <name type="scientific">Cyclospora cayetanensis</name>
    <dbReference type="NCBI Taxonomy" id="88456"/>
    <lineage>
        <taxon>Eukaryota</taxon>
        <taxon>Sar</taxon>
        <taxon>Alveolata</taxon>
        <taxon>Apicomplexa</taxon>
        <taxon>Conoidasida</taxon>
        <taxon>Coccidia</taxon>
        <taxon>Eucoccidiorida</taxon>
        <taxon>Eimeriorina</taxon>
        <taxon>Eimeriidae</taxon>
        <taxon>Cyclospora</taxon>
    </lineage>
</organism>
<accession>A0A1D3D531</accession>